<sequence length="187" mass="22635">MDDLHYEEYDPQEHSWDDWHEEEEEQVQCLYCKDVLPSTKAVFEHMKSVHGFDFQETRKRLELDFYQCIRLINYIRQQVKENDGYTNTSFDKKESFLSDDQYLQPVLEDDPLLFAFDDDEDFEGEEEKEEEKDVLDLEKVEPTTELEKKLLQMLIESQEELKNLKGQFEEYKSAVKRTFYDTLTEDH</sequence>
<evidence type="ECO:0000256" key="2">
    <source>
        <dbReference type="ARBA" id="ARBA00011925"/>
    </source>
</evidence>
<keyword evidence="4" id="KW-0479">Metal-binding</keyword>
<evidence type="ECO:0000256" key="4">
    <source>
        <dbReference type="ARBA" id="ARBA00022723"/>
    </source>
</evidence>
<evidence type="ECO:0000256" key="3">
    <source>
        <dbReference type="ARBA" id="ARBA00022490"/>
    </source>
</evidence>
<dbReference type="SUPFAM" id="SSF57667">
    <property type="entry name" value="beta-beta-alpha zinc fingers"/>
    <property type="match status" value="1"/>
</dbReference>
<dbReference type="EMBL" id="KV922036">
    <property type="protein sequence ID" value="ORE02706.1"/>
    <property type="molecule type" value="Genomic_DNA"/>
</dbReference>
<dbReference type="EC" id="2.1.1.319" evidence="2"/>
<dbReference type="InterPro" id="IPR036236">
    <property type="entry name" value="Znf_C2H2_sf"/>
</dbReference>
<organism evidence="8">
    <name type="scientific">Rhizopus microsporus var. microsporus</name>
    <dbReference type="NCBI Taxonomy" id="86635"/>
    <lineage>
        <taxon>Eukaryota</taxon>
        <taxon>Fungi</taxon>
        <taxon>Fungi incertae sedis</taxon>
        <taxon>Mucoromycota</taxon>
        <taxon>Mucoromycotina</taxon>
        <taxon>Mucoromycetes</taxon>
        <taxon>Mucorales</taxon>
        <taxon>Mucorineae</taxon>
        <taxon>Rhizopodaceae</taxon>
        <taxon>Rhizopus</taxon>
    </lineage>
</organism>
<keyword evidence="5" id="KW-0862">Zinc</keyword>
<dbReference type="GO" id="GO:0035242">
    <property type="term" value="F:protein-arginine omega-N asymmetric methyltransferase activity"/>
    <property type="evidence" value="ECO:0007669"/>
    <property type="project" value="UniProtKB-EC"/>
</dbReference>
<dbReference type="OrthoDB" id="7848332at2759"/>
<proteinExistence type="predicted"/>
<dbReference type="InterPro" id="IPR049482">
    <property type="entry name" value="ANM3-like_C2H2_Zf"/>
</dbReference>
<dbReference type="PANTHER" id="PTHR13267">
    <property type="entry name" value="ZINC FINGER PROTEIN 277"/>
    <property type="match status" value="1"/>
</dbReference>
<dbReference type="GO" id="GO:0046872">
    <property type="term" value="F:metal ion binding"/>
    <property type="evidence" value="ECO:0007669"/>
    <property type="project" value="UniProtKB-KW"/>
</dbReference>
<dbReference type="AlphaFoldDB" id="A0A1X0QSI8"/>
<dbReference type="Proteomes" id="UP000242414">
    <property type="component" value="Unassembled WGS sequence"/>
</dbReference>
<accession>A0A1X0QSI8</accession>
<dbReference type="GO" id="GO:0005737">
    <property type="term" value="C:cytoplasm"/>
    <property type="evidence" value="ECO:0007669"/>
    <property type="project" value="UniProtKB-SubCell"/>
</dbReference>
<evidence type="ECO:0000256" key="5">
    <source>
        <dbReference type="ARBA" id="ARBA00022833"/>
    </source>
</evidence>
<comment type="subcellular location">
    <subcellularLocation>
        <location evidence="1">Cytoplasm</location>
    </subcellularLocation>
</comment>
<feature type="domain" description="Protein arginine N-methyltransferase 3-like C2H2 zinc finger" evidence="7">
    <location>
        <begin position="59"/>
        <end position="105"/>
    </location>
</feature>
<feature type="coiled-coil region" evidence="6">
    <location>
        <begin position="147"/>
        <end position="174"/>
    </location>
</feature>
<evidence type="ECO:0000256" key="6">
    <source>
        <dbReference type="SAM" id="Coils"/>
    </source>
</evidence>
<dbReference type="Pfam" id="PF21137">
    <property type="entry name" value="ANM3_C2H2_Zf"/>
    <property type="match status" value="1"/>
</dbReference>
<evidence type="ECO:0000259" key="7">
    <source>
        <dbReference type="Pfam" id="PF21137"/>
    </source>
</evidence>
<dbReference type="InterPro" id="IPR040048">
    <property type="entry name" value="ZNF277"/>
</dbReference>
<protein>
    <recommendedName>
        <fullName evidence="2">type I protein arginine methyltransferase</fullName>
        <ecNumber evidence="2">2.1.1.319</ecNumber>
    </recommendedName>
</protein>
<name>A0A1X0QSI8_RHIZD</name>
<dbReference type="VEuPathDB" id="FungiDB:BCV72DRAFT_338526"/>
<keyword evidence="6" id="KW-0175">Coiled coil</keyword>
<keyword evidence="3" id="KW-0963">Cytoplasm</keyword>
<evidence type="ECO:0000313" key="8">
    <source>
        <dbReference type="EMBL" id="ORE02706.1"/>
    </source>
</evidence>
<reference evidence="8" key="1">
    <citation type="journal article" date="2016" name="Proc. Natl. Acad. Sci. U.S.A.">
        <title>Lipid metabolic changes in an early divergent fungus govern the establishment of a mutualistic symbiosis with endobacteria.</title>
        <authorList>
            <person name="Lastovetsky O.A."/>
            <person name="Gaspar M.L."/>
            <person name="Mondo S.J."/>
            <person name="LaButti K.M."/>
            <person name="Sandor L."/>
            <person name="Grigoriev I.V."/>
            <person name="Henry S.A."/>
            <person name="Pawlowska T.E."/>
        </authorList>
    </citation>
    <scope>NUCLEOTIDE SEQUENCE [LARGE SCALE GENOMIC DNA]</scope>
    <source>
        <strain evidence="8">ATCC 52814</strain>
    </source>
</reference>
<evidence type="ECO:0000256" key="1">
    <source>
        <dbReference type="ARBA" id="ARBA00004496"/>
    </source>
</evidence>
<gene>
    <name evidence="8" type="ORF">BCV72DRAFT_338526</name>
</gene>
<dbReference type="PANTHER" id="PTHR13267:SF3">
    <property type="entry name" value="ZINC FINGER PROTEIN 277"/>
    <property type="match status" value="1"/>
</dbReference>